<evidence type="ECO:0000256" key="9">
    <source>
        <dbReference type="PROSITE-ProRule" id="PRU00108"/>
    </source>
</evidence>
<dbReference type="AlphaFoldDB" id="A0A8S1HWW3"/>
<feature type="region of interest" description="Disordered" evidence="11">
    <location>
        <begin position="566"/>
        <end position="614"/>
    </location>
</feature>
<feature type="compositionally biased region" description="Polar residues" evidence="11">
    <location>
        <begin position="375"/>
        <end position="386"/>
    </location>
</feature>
<organism evidence="13 14">
    <name type="scientific">Caenorhabditis auriculariae</name>
    <dbReference type="NCBI Taxonomy" id="2777116"/>
    <lineage>
        <taxon>Eukaryota</taxon>
        <taxon>Metazoa</taxon>
        <taxon>Ecdysozoa</taxon>
        <taxon>Nematoda</taxon>
        <taxon>Chromadorea</taxon>
        <taxon>Rhabditida</taxon>
        <taxon>Rhabditina</taxon>
        <taxon>Rhabditomorpha</taxon>
        <taxon>Rhabditoidea</taxon>
        <taxon>Rhabditidae</taxon>
        <taxon>Peloderinae</taxon>
        <taxon>Caenorhabditis</taxon>
    </lineage>
</organism>
<dbReference type="GO" id="GO:0045944">
    <property type="term" value="P:positive regulation of transcription by RNA polymerase II"/>
    <property type="evidence" value="ECO:0007669"/>
    <property type="project" value="InterPro"/>
</dbReference>
<proteinExistence type="predicted"/>
<dbReference type="Gene3D" id="1.10.10.60">
    <property type="entry name" value="Homeodomain-like"/>
    <property type="match status" value="1"/>
</dbReference>
<dbReference type="InterPro" id="IPR017970">
    <property type="entry name" value="Homeobox_CS"/>
</dbReference>
<dbReference type="PANTHER" id="PTHR24204:SF8">
    <property type="entry name" value="TAILUP, ISOFORM A"/>
    <property type="match status" value="1"/>
</dbReference>
<dbReference type="PANTHER" id="PTHR24204">
    <property type="entry name" value="INSULIN GENE ENHANCER PROTEIN"/>
    <property type="match status" value="1"/>
</dbReference>
<dbReference type="OrthoDB" id="125004at2759"/>
<evidence type="ECO:0000256" key="4">
    <source>
        <dbReference type="ARBA" id="ARBA00022833"/>
    </source>
</evidence>
<dbReference type="GO" id="GO:0000981">
    <property type="term" value="F:DNA-binding transcription factor activity, RNA polymerase II-specific"/>
    <property type="evidence" value="ECO:0007669"/>
    <property type="project" value="InterPro"/>
</dbReference>
<protein>
    <recommendedName>
        <fullName evidence="12">Homeobox domain-containing protein</fullName>
    </recommendedName>
</protein>
<dbReference type="SMART" id="SM00132">
    <property type="entry name" value="LIM"/>
    <property type="match status" value="1"/>
</dbReference>
<feature type="DNA-binding region" description="Homeobox" evidence="9">
    <location>
        <begin position="424"/>
        <end position="483"/>
    </location>
</feature>
<reference evidence="13" key="1">
    <citation type="submission" date="2020-10" db="EMBL/GenBank/DDBJ databases">
        <authorList>
            <person name="Kikuchi T."/>
        </authorList>
    </citation>
    <scope>NUCLEOTIDE SEQUENCE</scope>
    <source>
        <strain evidence="13">NKZ352</strain>
    </source>
</reference>
<feature type="domain" description="Homeobox" evidence="12">
    <location>
        <begin position="422"/>
        <end position="482"/>
    </location>
</feature>
<dbReference type="FunFam" id="1.10.10.60:FF:000041">
    <property type="entry name" value="insulin gene enhancer protein ISL-1"/>
    <property type="match status" value="1"/>
</dbReference>
<dbReference type="GO" id="GO:0007409">
    <property type="term" value="P:axonogenesis"/>
    <property type="evidence" value="ECO:0007669"/>
    <property type="project" value="TreeGrafter"/>
</dbReference>
<keyword evidence="14" id="KW-1185">Reference proteome</keyword>
<dbReference type="EMBL" id="CAJGYM010000222">
    <property type="protein sequence ID" value="CAD6199985.1"/>
    <property type="molecule type" value="Genomic_DNA"/>
</dbReference>
<dbReference type="GO" id="GO:0005634">
    <property type="term" value="C:nucleus"/>
    <property type="evidence" value="ECO:0007669"/>
    <property type="project" value="UniProtKB-SubCell"/>
</dbReference>
<evidence type="ECO:0000256" key="7">
    <source>
        <dbReference type="ARBA" id="ARBA00023155"/>
    </source>
</evidence>
<evidence type="ECO:0000256" key="1">
    <source>
        <dbReference type="ARBA" id="ARBA00004123"/>
    </source>
</evidence>
<comment type="subcellular location">
    <subcellularLocation>
        <location evidence="1 9 10">Nucleus</location>
    </subcellularLocation>
</comment>
<dbReference type="Gene3D" id="2.10.110.10">
    <property type="entry name" value="Cysteine Rich Protein"/>
    <property type="match status" value="1"/>
</dbReference>
<evidence type="ECO:0000313" key="14">
    <source>
        <dbReference type="Proteomes" id="UP000835052"/>
    </source>
</evidence>
<dbReference type="Proteomes" id="UP000835052">
    <property type="component" value="Unassembled WGS sequence"/>
</dbReference>
<dbReference type="CDD" id="cd00086">
    <property type="entry name" value="homeodomain"/>
    <property type="match status" value="1"/>
</dbReference>
<sequence>MPSKGAKTRQRKGTVIPSNLINTLQKREVFVAVASPPTRVSRPRPLPGEVTTVLAPLPPPPRSTTAAADCCWPLNQKILSSPVLDDDDDNLATNVCIRGGFERFVSPPGTSDDECSPSDFWTKGLIEDEKLGPIHGLQSPERKHHQMTICSGCHTEINDRFIMKVHPDLQFHADCLKTNPKNGKEFGALLCCLWAAYFRLISHSLSLLPDSRPQGGYWRGSRWGLGASSEEKERLNTNKHGPAFPYTDPPPHTCPTICLLDRWFPRIFWLLVCFECARTLDEHCTAFVRDGRTYCKDDHFRLFGTKCQGCSREFTKAEMVMRAGRFIYHVECFCCTVQKNNRVYCRNDCETGNIPESSNLPSNSQLYDEDSWETSTLTSLDHTSPPLSVRSPKSEDMTTPQNGYQNSSGSSSGGSSKKKKDKQTTRVRTVLNETQLKILKQCYSMNSRPDALLKEQLVEMTGLNARVIRVWFQNKRCKDKKRQIQIHESRLNAEKERALNGVRMNGIGPLIAAAPTTHVDTMNHSGPIEIAHYPQWPQPTHEGPGFGGGPPPLLAYPELTDLTDLTDLSYGMPGPSMISGAPSTSHGGPSSGPVFADFSPRLETPDLSSPSCSE</sequence>
<dbReference type="InterPro" id="IPR001781">
    <property type="entry name" value="Znf_LIM"/>
</dbReference>
<gene>
    <name evidence="13" type="ORF">CAUJ_LOCUS15884</name>
</gene>
<dbReference type="Pfam" id="PF00046">
    <property type="entry name" value="Homeodomain"/>
    <property type="match status" value="1"/>
</dbReference>
<dbReference type="SUPFAM" id="SSF46689">
    <property type="entry name" value="Homeodomain-like"/>
    <property type="match status" value="1"/>
</dbReference>
<dbReference type="SUPFAM" id="SSF57716">
    <property type="entry name" value="Glucocorticoid receptor-like (DNA-binding domain)"/>
    <property type="match status" value="1"/>
</dbReference>
<evidence type="ECO:0000256" key="5">
    <source>
        <dbReference type="ARBA" id="ARBA00023038"/>
    </source>
</evidence>
<keyword evidence="6 9" id="KW-0238">DNA-binding</keyword>
<keyword evidence="3" id="KW-0677">Repeat</keyword>
<dbReference type="InterPro" id="IPR047169">
    <property type="entry name" value="ISL1/2-like"/>
</dbReference>
<keyword evidence="7 9" id="KW-0371">Homeobox</keyword>
<keyword evidence="4" id="KW-0862">Zinc</keyword>
<dbReference type="SMART" id="SM00389">
    <property type="entry name" value="HOX"/>
    <property type="match status" value="1"/>
</dbReference>
<dbReference type="InterPro" id="IPR009057">
    <property type="entry name" value="Homeodomain-like_sf"/>
</dbReference>
<evidence type="ECO:0000313" key="13">
    <source>
        <dbReference type="EMBL" id="CAD6199985.1"/>
    </source>
</evidence>
<evidence type="ECO:0000259" key="12">
    <source>
        <dbReference type="PROSITE" id="PS50071"/>
    </source>
</evidence>
<evidence type="ECO:0000256" key="6">
    <source>
        <dbReference type="ARBA" id="ARBA00023125"/>
    </source>
</evidence>
<evidence type="ECO:0000256" key="11">
    <source>
        <dbReference type="SAM" id="MobiDB-lite"/>
    </source>
</evidence>
<dbReference type="GO" id="GO:0046872">
    <property type="term" value="F:metal ion binding"/>
    <property type="evidence" value="ECO:0007669"/>
    <property type="project" value="UniProtKB-KW"/>
</dbReference>
<feature type="region of interest" description="Disordered" evidence="11">
    <location>
        <begin position="375"/>
        <end position="428"/>
    </location>
</feature>
<accession>A0A8S1HWW3</accession>
<evidence type="ECO:0000256" key="8">
    <source>
        <dbReference type="ARBA" id="ARBA00023242"/>
    </source>
</evidence>
<evidence type="ECO:0000256" key="10">
    <source>
        <dbReference type="RuleBase" id="RU000682"/>
    </source>
</evidence>
<feature type="compositionally biased region" description="Low complexity" evidence="11">
    <location>
        <begin position="579"/>
        <end position="593"/>
    </location>
</feature>
<dbReference type="GO" id="GO:0003677">
    <property type="term" value="F:DNA binding"/>
    <property type="evidence" value="ECO:0007669"/>
    <property type="project" value="UniProtKB-UniRule"/>
</dbReference>
<keyword evidence="5" id="KW-0440">LIM domain</keyword>
<dbReference type="PROSITE" id="PS50071">
    <property type="entry name" value="HOMEOBOX_2"/>
    <property type="match status" value="1"/>
</dbReference>
<name>A0A8S1HWW3_9PELO</name>
<evidence type="ECO:0000256" key="3">
    <source>
        <dbReference type="ARBA" id="ARBA00022737"/>
    </source>
</evidence>
<evidence type="ECO:0000256" key="2">
    <source>
        <dbReference type="ARBA" id="ARBA00022723"/>
    </source>
</evidence>
<comment type="caution">
    <text evidence="13">The sequence shown here is derived from an EMBL/GenBank/DDBJ whole genome shotgun (WGS) entry which is preliminary data.</text>
</comment>
<feature type="compositionally biased region" description="Polar residues" evidence="11">
    <location>
        <begin position="397"/>
        <end position="406"/>
    </location>
</feature>
<dbReference type="PROSITE" id="PS00027">
    <property type="entry name" value="HOMEOBOX_1"/>
    <property type="match status" value="1"/>
</dbReference>
<keyword evidence="2" id="KW-0479">Metal-binding</keyword>
<keyword evidence="8 9" id="KW-0539">Nucleus</keyword>
<dbReference type="InterPro" id="IPR001356">
    <property type="entry name" value="HD"/>
</dbReference>
<dbReference type="GO" id="GO:0048665">
    <property type="term" value="P:neuron fate specification"/>
    <property type="evidence" value="ECO:0007669"/>
    <property type="project" value="InterPro"/>
</dbReference>